<evidence type="ECO:0000256" key="3">
    <source>
        <dbReference type="HAMAP-Rule" id="MF_00528"/>
    </source>
</evidence>
<dbReference type="InterPro" id="IPR029001">
    <property type="entry name" value="ITPase-like_fam"/>
</dbReference>
<keyword evidence="3" id="KW-0963">Cytoplasm</keyword>
<dbReference type="PANTHER" id="PTHR43213:SF5">
    <property type="entry name" value="BIFUNCTIONAL DTTP_UTP PYROPHOSPHATASE_METHYLTRANSFERASE PROTEIN-RELATED"/>
    <property type="match status" value="1"/>
</dbReference>
<organism evidence="4 5">
    <name type="scientific">Exiguobacterium antarcticum</name>
    <dbReference type="NCBI Taxonomy" id="132920"/>
    <lineage>
        <taxon>Bacteria</taxon>
        <taxon>Bacillati</taxon>
        <taxon>Bacillota</taxon>
        <taxon>Bacilli</taxon>
        <taxon>Bacillales</taxon>
        <taxon>Bacillales Family XII. Incertae Sedis</taxon>
        <taxon>Exiguobacterium</taxon>
    </lineage>
</organism>
<comment type="catalytic activity">
    <reaction evidence="3">
        <text>dTTP + H2O = dTMP + diphosphate + H(+)</text>
        <dbReference type="Rhea" id="RHEA:28534"/>
        <dbReference type="ChEBI" id="CHEBI:15377"/>
        <dbReference type="ChEBI" id="CHEBI:15378"/>
        <dbReference type="ChEBI" id="CHEBI:33019"/>
        <dbReference type="ChEBI" id="CHEBI:37568"/>
        <dbReference type="ChEBI" id="CHEBI:63528"/>
        <dbReference type="EC" id="3.6.1.9"/>
    </reaction>
</comment>
<comment type="caution">
    <text evidence="4">The sequence shown here is derived from an EMBL/GenBank/DDBJ whole genome shotgun (WGS) entry which is preliminary data.</text>
</comment>
<dbReference type="EMBL" id="JASBQV010000006">
    <property type="protein sequence ID" value="MDI3234498.1"/>
    <property type="molecule type" value="Genomic_DNA"/>
</dbReference>
<reference evidence="4 5" key="1">
    <citation type="submission" date="2023-04" db="EMBL/GenBank/DDBJ databases">
        <title>Antarctic isolates genomes.</title>
        <authorList>
            <person name="Dimov S.G."/>
        </authorList>
    </citation>
    <scope>NUCLEOTIDE SEQUENCE [LARGE SCALE GENOMIC DNA]</scope>
    <source>
        <strain evidence="4 5">AL19</strain>
    </source>
</reference>
<dbReference type="SUPFAM" id="SSF52972">
    <property type="entry name" value="ITPase-like"/>
    <property type="match status" value="1"/>
</dbReference>
<gene>
    <name evidence="4" type="ORF">QK289_05720</name>
</gene>
<accession>A0ABT6R116</accession>
<dbReference type="PIRSF" id="PIRSF006305">
    <property type="entry name" value="Maf"/>
    <property type="match status" value="1"/>
</dbReference>
<dbReference type="EC" id="3.6.1.9" evidence="3"/>
<comment type="function">
    <text evidence="3">Nucleoside triphosphate pyrophosphatase that hydrolyzes dTTP and UTP. May have a dual role in cell division arrest and in preventing the incorporation of modified nucleotides into cellular nucleic acids.</text>
</comment>
<dbReference type="Proteomes" id="UP001243286">
    <property type="component" value="Unassembled WGS sequence"/>
</dbReference>
<comment type="caution">
    <text evidence="3">Lacks conserved residue(s) required for the propagation of feature annotation.</text>
</comment>
<feature type="site" description="Important for substrate specificity" evidence="3">
    <location>
        <position position="71"/>
    </location>
</feature>
<sequence length="192" mass="21180">MITQHSLILASASPRRTELLRQIGVPHTIRPANVLEEAPYPMAAGEYVMYLSRKKARAVAKSGEIVLAADTVVALDQQILEKPADQPAALEMLRLLSGRTHEVVTGVTLLQDEREETFTITTTVRFCDIPESWMLSYIATEEPYDKAGGYGIQGKGGLFVEAIDGDYYNVVGLPINPISRRLETFGIKPMFA</sequence>
<name>A0ABT6R116_9BACL</name>
<feature type="active site" description="Proton acceptor" evidence="3">
    <location>
        <position position="70"/>
    </location>
</feature>
<proteinExistence type="inferred from homology"/>
<comment type="subcellular location">
    <subcellularLocation>
        <location evidence="3">Cytoplasm</location>
    </subcellularLocation>
</comment>
<feature type="site" description="Important for substrate specificity" evidence="3">
    <location>
        <position position="153"/>
    </location>
</feature>
<dbReference type="NCBIfam" id="TIGR00172">
    <property type="entry name" value="maf"/>
    <property type="match status" value="1"/>
</dbReference>
<dbReference type="CDD" id="cd00555">
    <property type="entry name" value="Maf"/>
    <property type="match status" value="1"/>
</dbReference>
<dbReference type="PANTHER" id="PTHR43213">
    <property type="entry name" value="BIFUNCTIONAL DTTP/UTP PYROPHOSPHATASE/METHYLTRANSFERASE PROTEIN-RELATED"/>
    <property type="match status" value="1"/>
</dbReference>
<dbReference type="HAMAP" id="MF_00528">
    <property type="entry name" value="Maf"/>
    <property type="match status" value="1"/>
</dbReference>
<evidence type="ECO:0000256" key="2">
    <source>
        <dbReference type="ARBA" id="ARBA00022801"/>
    </source>
</evidence>
<dbReference type="InterPro" id="IPR003697">
    <property type="entry name" value="Maf-like"/>
</dbReference>
<keyword evidence="5" id="KW-1185">Reference proteome</keyword>
<dbReference type="GO" id="GO:0016787">
    <property type="term" value="F:hydrolase activity"/>
    <property type="evidence" value="ECO:0007669"/>
    <property type="project" value="UniProtKB-KW"/>
</dbReference>
<comment type="catalytic activity">
    <reaction evidence="3">
        <text>UTP + H2O = UMP + diphosphate + H(+)</text>
        <dbReference type="Rhea" id="RHEA:29395"/>
        <dbReference type="ChEBI" id="CHEBI:15377"/>
        <dbReference type="ChEBI" id="CHEBI:15378"/>
        <dbReference type="ChEBI" id="CHEBI:33019"/>
        <dbReference type="ChEBI" id="CHEBI:46398"/>
        <dbReference type="ChEBI" id="CHEBI:57865"/>
        <dbReference type="EC" id="3.6.1.9"/>
    </reaction>
</comment>
<dbReference type="RefSeq" id="WP_282355452.1">
    <property type="nucleotide sequence ID" value="NZ_JASBQV010000006.1"/>
</dbReference>
<evidence type="ECO:0000256" key="1">
    <source>
        <dbReference type="ARBA" id="ARBA00001968"/>
    </source>
</evidence>
<feature type="site" description="Important for substrate specificity" evidence="3">
    <location>
        <position position="15"/>
    </location>
</feature>
<protein>
    <recommendedName>
        <fullName evidence="3">dTTP/UTP pyrophosphatase</fullName>
        <shortName evidence="3">dTTPase/UTPase</shortName>
        <ecNumber evidence="3">3.6.1.9</ecNumber>
    </recommendedName>
    <alternativeName>
        <fullName evidence="3">Nucleoside triphosphate pyrophosphatase</fullName>
    </alternativeName>
    <alternativeName>
        <fullName evidence="3">Nucleotide pyrophosphatase</fullName>
        <shortName evidence="3">Nucleotide PPase</shortName>
    </alternativeName>
</protein>
<comment type="cofactor">
    <cofactor evidence="1 3">
        <name>a divalent metal cation</name>
        <dbReference type="ChEBI" id="CHEBI:60240"/>
    </cofactor>
</comment>
<evidence type="ECO:0000313" key="4">
    <source>
        <dbReference type="EMBL" id="MDI3234498.1"/>
    </source>
</evidence>
<keyword evidence="3" id="KW-0546">Nucleotide metabolism</keyword>
<dbReference type="Pfam" id="PF02545">
    <property type="entry name" value="Maf"/>
    <property type="match status" value="1"/>
</dbReference>
<keyword evidence="2 3" id="KW-0378">Hydrolase</keyword>
<dbReference type="Gene3D" id="3.90.950.10">
    <property type="match status" value="1"/>
</dbReference>
<evidence type="ECO:0000313" key="5">
    <source>
        <dbReference type="Proteomes" id="UP001243286"/>
    </source>
</evidence>
<comment type="similarity">
    <text evidence="3">Belongs to the Maf family. YhdE subfamily.</text>
</comment>